<accession>A0A8T9MTN3</accession>
<proteinExistence type="predicted"/>
<dbReference type="AlphaFoldDB" id="A0A8T9MTN3"/>
<feature type="region of interest" description="Disordered" evidence="1">
    <location>
        <begin position="1"/>
        <end position="24"/>
    </location>
</feature>
<dbReference type="Proteomes" id="UP000831534">
    <property type="component" value="Chromosome"/>
</dbReference>
<evidence type="ECO:0000313" key="3">
    <source>
        <dbReference type="Proteomes" id="UP000831534"/>
    </source>
</evidence>
<evidence type="ECO:0000256" key="1">
    <source>
        <dbReference type="SAM" id="MobiDB-lite"/>
    </source>
</evidence>
<name>A0A8T9MTN3_9NEIS</name>
<reference evidence="2" key="2">
    <citation type="journal article" date="2022" name="Res Sq">
        <title>Evolution of multicellular longitudinally dividing oral cavity symbionts (Neisseriaceae).</title>
        <authorList>
            <person name="Nyongesa S."/>
            <person name="Weber P."/>
            <person name="Bernet E."/>
            <person name="Pullido F."/>
            <person name="Nieckarz M."/>
            <person name="Delaby M."/>
            <person name="Nieves C."/>
            <person name="Viehboeck T."/>
            <person name="Krause N."/>
            <person name="Rivera-Millot A."/>
            <person name="Nakamura A."/>
            <person name="Vischer N."/>
            <person name="VanNieuwenhze M."/>
            <person name="Brun Y."/>
            <person name="Cava F."/>
            <person name="Bulgheresi S."/>
            <person name="Veyrier F."/>
        </authorList>
    </citation>
    <scope>NUCLEOTIDE SEQUENCE</scope>
    <source>
        <strain evidence="2">17694</strain>
    </source>
</reference>
<sequence>MSAAVGVGLAHTRPRGRFSSNSAKAAMSARSAKMRTLSAAGSAFSKCTLYHSSVHPLADTGARAGGGRSSHTAHAVADTSHSSRVLPRPAHAATSNIRA</sequence>
<protein>
    <submittedName>
        <fullName evidence="2">Uncharacterized protein</fullName>
    </submittedName>
</protein>
<reference evidence="2" key="1">
    <citation type="submission" date="2021-12" db="EMBL/GenBank/DDBJ databases">
        <authorList>
            <person name="Veyrier F.J."/>
        </authorList>
    </citation>
    <scope>NUCLEOTIDE SEQUENCE</scope>
    <source>
        <strain evidence="2">17694</strain>
    </source>
</reference>
<dbReference type="EMBL" id="CP091521">
    <property type="protein sequence ID" value="UOP04454.1"/>
    <property type="molecule type" value="Genomic_DNA"/>
</dbReference>
<gene>
    <name evidence="2" type="ORF">LVJ77_09165</name>
</gene>
<keyword evidence="3" id="KW-1185">Reference proteome</keyword>
<organism evidence="2 3">
    <name type="scientific">Conchiformibius kuhniae</name>
    <dbReference type="NCBI Taxonomy" id="211502"/>
    <lineage>
        <taxon>Bacteria</taxon>
        <taxon>Pseudomonadati</taxon>
        <taxon>Pseudomonadota</taxon>
        <taxon>Betaproteobacteria</taxon>
        <taxon>Neisseriales</taxon>
        <taxon>Neisseriaceae</taxon>
        <taxon>Conchiformibius</taxon>
    </lineage>
</organism>
<feature type="region of interest" description="Disordered" evidence="1">
    <location>
        <begin position="60"/>
        <end position="99"/>
    </location>
</feature>
<evidence type="ECO:0000313" key="2">
    <source>
        <dbReference type="EMBL" id="UOP04454.1"/>
    </source>
</evidence>